<feature type="compositionally biased region" description="Polar residues" evidence="4">
    <location>
        <begin position="509"/>
        <end position="538"/>
    </location>
</feature>
<evidence type="ECO:0000259" key="5">
    <source>
        <dbReference type="Pfam" id="PF10033"/>
    </source>
</evidence>
<evidence type="ECO:0000256" key="3">
    <source>
        <dbReference type="RuleBase" id="RU361214"/>
    </source>
</evidence>
<gene>
    <name evidence="6" type="ORF">BS47DRAFT_1398909</name>
</gene>
<feature type="region of interest" description="Disordered" evidence="4">
    <location>
        <begin position="103"/>
        <end position="123"/>
    </location>
</feature>
<feature type="region of interest" description="Disordered" evidence="4">
    <location>
        <begin position="439"/>
        <end position="558"/>
    </location>
</feature>
<dbReference type="Pfam" id="PF10033">
    <property type="entry name" value="ATG13"/>
    <property type="match status" value="1"/>
</dbReference>
<accession>A0A9P6AKT7</accession>
<dbReference type="InterPro" id="IPR040182">
    <property type="entry name" value="ATG13"/>
</dbReference>
<proteinExistence type="inferred from homology"/>
<feature type="domain" description="Autophagy-related protein 13 N-terminal" evidence="5">
    <location>
        <begin position="131"/>
        <end position="422"/>
    </location>
</feature>
<dbReference type="GO" id="GO:1990316">
    <property type="term" value="C:Atg1/ULK1 kinase complex"/>
    <property type="evidence" value="ECO:0007669"/>
    <property type="project" value="InterPro"/>
</dbReference>
<sequence>MPSLHSSVPELELCREHAILIKGRIAKNRTWGYTSRRDHEAMKTIILPLKPRSEEVGGCVRSQRRQAHNSLPPFHLTRPQLPLPPDHTSSLCPALEASMSYHHNPYSRPSSPASAPPIPTTPASAKADQIVYRLFNKLVLVVADARTTASSHPTTLQNLYDTDDARAPNRDSASATALTSKRDRTVPKQPKIDKWVRPSSRIPSNFPGADDKRFNLETPDLENYKPTLATYKSISTTHPAPTTPPLHISVLLSVPVPGSHGNSGTHHGPNPAKALVHQFLPLNEVSPAMRVTHVTPPPRYILLETHTLTLNPTSMGSSSVELPQVYKQAISLFRSLYTLLRVLPAWKMHRKLRRRGQPGAGSLALEVQVSVGKPLAVDDDLVAGFDAPLSQPPESLTTESISFPLIPTPLGAFAVRTMYRLHPYYALESLESLLSTHFLSPSPSVSERPRRDDASALREPVQFTPTLTSALQRQRQQSLSSPRLPLPVAPPERSRPFPIRSDIELASTRPGSSPLNSLPIRTSLPHSPSSQGSGSAPTSAPIRNLHSSNSSASSSSRPRRLSALHPCFLTFSFFGPRFPPFAYTATR</sequence>
<dbReference type="GO" id="GO:0034727">
    <property type="term" value="P:piecemeal microautophagy of the nucleus"/>
    <property type="evidence" value="ECO:0007669"/>
    <property type="project" value="TreeGrafter"/>
</dbReference>
<dbReference type="PANTHER" id="PTHR13430:SF4">
    <property type="entry name" value="AUTOPHAGY-RELATED PROTEIN 13"/>
    <property type="match status" value="1"/>
</dbReference>
<keyword evidence="2 3" id="KW-0072">Autophagy</keyword>
<reference evidence="6" key="1">
    <citation type="journal article" date="2020" name="Nat. Commun.">
        <title>Large-scale genome sequencing of mycorrhizal fungi provides insights into the early evolution of symbiotic traits.</title>
        <authorList>
            <person name="Miyauchi S."/>
            <person name="Kiss E."/>
            <person name="Kuo A."/>
            <person name="Drula E."/>
            <person name="Kohler A."/>
            <person name="Sanchez-Garcia M."/>
            <person name="Morin E."/>
            <person name="Andreopoulos B."/>
            <person name="Barry K.W."/>
            <person name="Bonito G."/>
            <person name="Buee M."/>
            <person name="Carver A."/>
            <person name="Chen C."/>
            <person name="Cichocki N."/>
            <person name="Clum A."/>
            <person name="Culley D."/>
            <person name="Crous P.W."/>
            <person name="Fauchery L."/>
            <person name="Girlanda M."/>
            <person name="Hayes R.D."/>
            <person name="Keri Z."/>
            <person name="LaButti K."/>
            <person name="Lipzen A."/>
            <person name="Lombard V."/>
            <person name="Magnuson J."/>
            <person name="Maillard F."/>
            <person name="Murat C."/>
            <person name="Nolan M."/>
            <person name="Ohm R.A."/>
            <person name="Pangilinan J."/>
            <person name="Pereira M.F."/>
            <person name="Perotto S."/>
            <person name="Peter M."/>
            <person name="Pfister S."/>
            <person name="Riley R."/>
            <person name="Sitrit Y."/>
            <person name="Stielow J.B."/>
            <person name="Szollosi G."/>
            <person name="Zifcakova L."/>
            <person name="Stursova M."/>
            <person name="Spatafora J.W."/>
            <person name="Tedersoo L."/>
            <person name="Vaario L.M."/>
            <person name="Yamada A."/>
            <person name="Yan M."/>
            <person name="Wang P."/>
            <person name="Xu J."/>
            <person name="Bruns T."/>
            <person name="Baldrian P."/>
            <person name="Vilgalys R."/>
            <person name="Dunand C."/>
            <person name="Henrissat B."/>
            <person name="Grigoriev I.V."/>
            <person name="Hibbett D."/>
            <person name="Nagy L.G."/>
            <person name="Martin F.M."/>
        </authorList>
    </citation>
    <scope>NUCLEOTIDE SEQUENCE</scope>
    <source>
        <strain evidence="6">UP504</strain>
    </source>
</reference>
<evidence type="ECO:0000256" key="2">
    <source>
        <dbReference type="ARBA" id="ARBA00023006"/>
    </source>
</evidence>
<keyword evidence="7" id="KW-1185">Reference proteome</keyword>
<dbReference type="InterPro" id="IPR036570">
    <property type="entry name" value="HORMA_dom_sf"/>
</dbReference>
<dbReference type="GO" id="GO:0000423">
    <property type="term" value="P:mitophagy"/>
    <property type="evidence" value="ECO:0007669"/>
    <property type="project" value="TreeGrafter"/>
</dbReference>
<dbReference type="GO" id="GO:0034497">
    <property type="term" value="P:protein localization to phagophore assembly site"/>
    <property type="evidence" value="ECO:0007669"/>
    <property type="project" value="TreeGrafter"/>
</dbReference>
<feature type="region of interest" description="Disordered" evidence="4">
    <location>
        <begin position="63"/>
        <end position="83"/>
    </location>
</feature>
<name>A0A9P6AKT7_9AGAM</name>
<dbReference type="Proteomes" id="UP000886523">
    <property type="component" value="Unassembled WGS sequence"/>
</dbReference>
<feature type="region of interest" description="Disordered" evidence="4">
    <location>
        <begin position="148"/>
        <end position="216"/>
    </location>
</feature>
<feature type="compositionally biased region" description="Low complexity" evidence="4">
    <location>
        <begin position="543"/>
        <end position="556"/>
    </location>
</feature>
<protein>
    <recommendedName>
        <fullName evidence="3">Autophagy-related protein 13</fullName>
    </recommendedName>
</protein>
<comment type="caution">
    <text evidence="6">The sequence shown here is derived from an EMBL/GenBank/DDBJ whole genome shotgun (WGS) entry which is preliminary data.</text>
</comment>
<organism evidence="6 7">
    <name type="scientific">Hydnum rufescens UP504</name>
    <dbReference type="NCBI Taxonomy" id="1448309"/>
    <lineage>
        <taxon>Eukaryota</taxon>
        <taxon>Fungi</taxon>
        <taxon>Dikarya</taxon>
        <taxon>Basidiomycota</taxon>
        <taxon>Agaricomycotina</taxon>
        <taxon>Agaricomycetes</taxon>
        <taxon>Cantharellales</taxon>
        <taxon>Hydnaceae</taxon>
        <taxon>Hydnum</taxon>
    </lineage>
</organism>
<evidence type="ECO:0000313" key="6">
    <source>
        <dbReference type="EMBL" id="KAF9507120.1"/>
    </source>
</evidence>
<feature type="compositionally biased region" description="Basic and acidic residues" evidence="4">
    <location>
        <begin position="447"/>
        <end position="456"/>
    </location>
</feature>
<feature type="compositionally biased region" description="Low complexity" evidence="4">
    <location>
        <begin position="471"/>
        <end position="483"/>
    </location>
</feature>
<dbReference type="GO" id="GO:0005829">
    <property type="term" value="C:cytosol"/>
    <property type="evidence" value="ECO:0007669"/>
    <property type="project" value="TreeGrafter"/>
</dbReference>
<comment type="similarity">
    <text evidence="1 3">Belongs to the ATG13 family. Fungi subfamily.</text>
</comment>
<evidence type="ECO:0000256" key="4">
    <source>
        <dbReference type="SAM" id="MobiDB-lite"/>
    </source>
</evidence>
<dbReference type="PANTHER" id="PTHR13430">
    <property type="match status" value="1"/>
</dbReference>
<dbReference type="Gene3D" id="3.30.900.10">
    <property type="entry name" value="HORMA domain"/>
    <property type="match status" value="1"/>
</dbReference>
<dbReference type="InterPro" id="IPR018731">
    <property type="entry name" value="Atg13_N"/>
</dbReference>
<evidence type="ECO:0000256" key="1">
    <source>
        <dbReference type="ARBA" id="ARBA00005246"/>
    </source>
</evidence>
<evidence type="ECO:0000313" key="7">
    <source>
        <dbReference type="Proteomes" id="UP000886523"/>
    </source>
</evidence>
<feature type="compositionally biased region" description="Polar residues" evidence="4">
    <location>
        <begin position="148"/>
        <end position="160"/>
    </location>
</feature>
<dbReference type="AlphaFoldDB" id="A0A9P6AKT7"/>
<feature type="compositionally biased region" description="Basic and acidic residues" evidence="4">
    <location>
        <begin position="180"/>
        <end position="196"/>
    </location>
</feature>
<dbReference type="EMBL" id="MU129090">
    <property type="protein sequence ID" value="KAF9507120.1"/>
    <property type="molecule type" value="Genomic_DNA"/>
</dbReference>
<dbReference type="GO" id="GO:0000407">
    <property type="term" value="C:phagophore assembly site"/>
    <property type="evidence" value="ECO:0007669"/>
    <property type="project" value="TreeGrafter"/>
</dbReference>
<dbReference type="OrthoDB" id="70161at2759"/>